<protein>
    <submittedName>
        <fullName evidence="2">Uncharacterized protein</fullName>
    </submittedName>
</protein>
<gene>
    <name evidence="2" type="ORF">L211DRAFT_842726</name>
</gene>
<evidence type="ECO:0000256" key="1">
    <source>
        <dbReference type="SAM" id="MobiDB-lite"/>
    </source>
</evidence>
<feature type="compositionally biased region" description="Polar residues" evidence="1">
    <location>
        <begin position="1"/>
        <end position="25"/>
    </location>
</feature>
<dbReference type="Proteomes" id="UP000267821">
    <property type="component" value="Unassembled WGS sequence"/>
</dbReference>
<organism evidence="2 3">
    <name type="scientific">Terfezia boudieri ATCC MYA-4762</name>
    <dbReference type="NCBI Taxonomy" id="1051890"/>
    <lineage>
        <taxon>Eukaryota</taxon>
        <taxon>Fungi</taxon>
        <taxon>Dikarya</taxon>
        <taxon>Ascomycota</taxon>
        <taxon>Pezizomycotina</taxon>
        <taxon>Pezizomycetes</taxon>
        <taxon>Pezizales</taxon>
        <taxon>Pezizaceae</taxon>
        <taxon>Terfezia</taxon>
    </lineage>
</organism>
<feature type="compositionally biased region" description="Polar residues" evidence="1">
    <location>
        <begin position="43"/>
        <end position="55"/>
    </location>
</feature>
<feature type="region of interest" description="Disordered" evidence="1">
    <location>
        <begin position="43"/>
        <end position="62"/>
    </location>
</feature>
<feature type="compositionally biased region" description="Basic and acidic residues" evidence="1">
    <location>
        <begin position="267"/>
        <end position="279"/>
    </location>
</feature>
<keyword evidence="3" id="KW-1185">Reference proteome</keyword>
<accession>A0A3N4LCA9</accession>
<feature type="region of interest" description="Disordered" evidence="1">
    <location>
        <begin position="1"/>
        <end position="29"/>
    </location>
</feature>
<evidence type="ECO:0000313" key="3">
    <source>
        <dbReference type="Proteomes" id="UP000267821"/>
    </source>
</evidence>
<dbReference type="EMBL" id="ML121590">
    <property type="protein sequence ID" value="RPB19368.1"/>
    <property type="molecule type" value="Genomic_DNA"/>
</dbReference>
<dbReference type="AlphaFoldDB" id="A0A3N4LCA9"/>
<reference evidence="2 3" key="1">
    <citation type="journal article" date="2018" name="Nat. Ecol. Evol.">
        <title>Pezizomycetes genomes reveal the molecular basis of ectomycorrhizal truffle lifestyle.</title>
        <authorList>
            <person name="Murat C."/>
            <person name="Payen T."/>
            <person name="Noel B."/>
            <person name="Kuo A."/>
            <person name="Morin E."/>
            <person name="Chen J."/>
            <person name="Kohler A."/>
            <person name="Krizsan K."/>
            <person name="Balestrini R."/>
            <person name="Da Silva C."/>
            <person name="Montanini B."/>
            <person name="Hainaut M."/>
            <person name="Levati E."/>
            <person name="Barry K.W."/>
            <person name="Belfiori B."/>
            <person name="Cichocki N."/>
            <person name="Clum A."/>
            <person name="Dockter R.B."/>
            <person name="Fauchery L."/>
            <person name="Guy J."/>
            <person name="Iotti M."/>
            <person name="Le Tacon F."/>
            <person name="Lindquist E.A."/>
            <person name="Lipzen A."/>
            <person name="Malagnac F."/>
            <person name="Mello A."/>
            <person name="Molinier V."/>
            <person name="Miyauchi S."/>
            <person name="Poulain J."/>
            <person name="Riccioni C."/>
            <person name="Rubini A."/>
            <person name="Sitrit Y."/>
            <person name="Splivallo R."/>
            <person name="Traeger S."/>
            <person name="Wang M."/>
            <person name="Zifcakova L."/>
            <person name="Wipf D."/>
            <person name="Zambonelli A."/>
            <person name="Paolocci F."/>
            <person name="Nowrousian M."/>
            <person name="Ottonello S."/>
            <person name="Baldrian P."/>
            <person name="Spatafora J.W."/>
            <person name="Henrissat B."/>
            <person name="Nagy L.G."/>
            <person name="Aury J.M."/>
            <person name="Wincker P."/>
            <person name="Grigoriev I.V."/>
            <person name="Bonfante P."/>
            <person name="Martin F.M."/>
        </authorList>
    </citation>
    <scope>NUCLEOTIDE SEQUENCE [LARGE SCALE GENOMIC DNA]</scope>
    <source>
        <strain evidence="2 3">ATCC MYA-4762</strain>
    </source>
</reference>
<proteinExistence type="predicted"/>
<name>A0A3N4LCA9_9PEZI</name>
<dbReference type="OrthoDB" id="5388486at2759"/>
<sequence>MDPRSQSLEFNDSPWSHVEASTRNPAEQAARRLHLFDKVLNDTVESGNSRNNNAESPRGCEANPTLHHGLAFQFSKLNEPAFNLRLQSATGSEYLGTEEEYQNITTTNITPGSEHSTHGKSSLRGSQSPRLKTRFHPYQRDTGRSCTAYNPTSHIYPPSEFDTEETWSTISHLYYGAPPEYVYESGSINPQQLQVSGSQPVSEYCPTYSSMRVEPSLPSLHATTATYYEPNGKIWYCPPSDYEDAVPGIGNSSGEESEAVGAQSVRNDLKSGLKKDNPKRGKKRGARSSIKGVEKSGEGKADKGVRGRKCKDRFMCDYPQCSQVSSNASELR</sequence>
<dbReference type="InParanoid" id="A0A3N4LCA9"/>
<feature type="region of interest" description="Disordered" evidence="1">
    <location>
        <begin position="246"/>
        <end position="306"/>
    </location>
</feature>
<feature type="compositionally biased region" description="Basic and acidic residues" evidence="1">
    <location>
        <begin position="292"/>
        <end position="305"/>
    </location>
</feature>
<evidence type="ECO:0000313" key="2">
    <source>
        <dbReference type="EMBL" id="RPB19368.1"/>
    </source>
</evidence>
<feature type="region of interest" description="Disordered" evidence="1">
    <location>
        <begin position="107"/>
        <end position="130"/>
    </location>
</feature>